<dbReference type="Proteomes" id="UP000332933">
    <property type="component" value="Unassembled WGS sequence"/>
</dbReference>
<evidence type="ECO:0000313" key="3">
    <source>
        <dbReference type="EMBL" id="KAF0703764.1"/>
    </source>
</evidence>
<dbReference type="InterPro" id="IPR036396">
    <property type="entry name" value="Cyt_P450_sf"/>
</dbReference>
<dbReference type="OrthoDB" id="2843at2759"/>
<dbReference type="GO" id="GO:0005506">
    <property type="term" value="F:iron ion binding"/>
    <property type="evidence" value="ECO:0007669"/>
    <property type="project" value="InterPro"/>
</dbReference>
<proteinExistence type="inferred from homology"/>
<keyword evidence="2" id="KW-0408">Iron</keyword>
<dbReference type="PANTHER" id="PTHR24291:SF175">
    <property type="entry name" value="CYTOCHROME P450"/>
    <property type="match status" value="1"/>
</dbReference>
<evidence type="ECO:0000313" key="5">
    <source>
        <dbReference type="Proteomes" id="UP000332933"/>
    </source>
</evidence>
<dbReference type="PRINTS" id="PR00385">
    <property type="entry name" value="P450"/>
</dbReference>
<keyword evidence="2" id="KW-0349">Heme</keyword>
<organism evidence="4 5">
    <name type="scientific">Aphanomyces stellatus</name>
    <dbReference type="NCBI Taxonomy" id="120398"/>
    <lineage>
        <taxon>Eukaryota</taxon>
        <taxon>Sar</taxon>
        <taxon>Stramenopiles</taxon>
        <taxon>Oomycota</taxon>
        <taxon>Saprolegniomycetes</taxon>
        <taxon>Saprolegniales</taxon>
        <taxon>Verrucalvaceae</taxon>
        <taxon>Aphanomyces</taxon>
    </lineage>
</organism>
<feature type="binding site" description="axial binding residue" evidence="2">
    <location>
        <position position="467"/>
    </location>
    <ligand>
        <name>heme</name>
        <dbReference type="ChEBI" id="CHEBI:30413"/>
    </ligand>
    <ligandPart>
        <name>Fe</name>
        <dbReference type="ChEBI" id="CHEBI:18248"/>
    </ligandPart>
</feature>
<dbReference type="Gene3D" id="1.10.630.10">
    <property type="entry name" value="Cytochrome P450"/>
    <property type="match status" value="1"/>
</dbReference>
<protein>
    <submittedName>
        <fullName evidence="4">Aste57867_7522 protein</fullName>
    </submittedName>
</protein>
<dbReference type="EMBL" id="VJMH01004104">
    <property type="protein sequence ID" value="KAF0703764.1"/>
    <property type="molecule type" value="Genomic_DNA"/>
</dbReference>
<keyword evidence="2" id="KW-0479">Metal-binding</keyword>
<dbReference type="PANTHER" id="PTHR24291">
    <property type="entry name" value="CYTOCHROME P450 FAMILY 4"/>
    <property type="match status" value="1"/>
</dbReference>
<evidence type="ECO:0000313" key="4">
    <source>
        <dbReference type="EMBL" id="VFT84431.1"/>
    </source>
</evidence>
<dbReference type="AlphaFoldDB" id="A0A485KIF4"/>
<evidence type="ECO:0000256" key="1">
    <source>
        <dbReference type="ARBA" id="ARBA00010617"/>
    </source>
</evidence>
<dbReference type="SUPFAM" id="SSF48264">
    <property type="entry name" value="Cytochrome P450"/>
    <property type="match status" value="1"/>
</dbReference>
<dbReference type="GO" id="GO:0004497">
    <property type="term" value="F:monooxygenase activity"/>
    <property type="evidence" value="ECO:0007669"/>
    <property type="project" value="InterPro"/>
</dbReference>
<reference evidence="4 5" key="1">
    <citation type="submission" date="2019-03" db="EMBL/GenBank/DDBJ databases">
        <authorList>
            <person name="Gaulin E."/>
            <person name="Dumas B."/>
        </authorList>
    </citation>
    <scope>NUCLEOTIDE SEQUENCE [LARGE SCALE GENOMIC DNA]</scope>
    <source>
        <strain evidence="4">CBS 568.67</strain>
    </source>
</reference>
<dbReference type="InterPro" id="IPR001128">
    <property type="entry name" value="Cyt_P450"/>
</dbReference>
<dbReference type="InterPro" id="IPR002401">
    <property type="entry name" value="Cyt_P450_E_grp-I"/>
</dbReference>
<dbReference type="GO" id="GO:0020037">
    <property type="term" value="F:heme binding"/>
    <property type="evidence" value="ECO:0007669"/>
    <property type="project" value="InterPro"/>
</dbReference>
<accession>A0A485KIF4</accession>
<comment type="similarity">
    <text evidence="1">Belongs to the cytochrome P450 family.</text>
</comment>
<dbReference type="InterPro" id="IPR050196">
    <property type="entry name" value="Cytochrome_P450_Monoox"/>
</dbReference>
<keyword evidence="5" id="KW-1185">Reference proteome</keyword>
<dbReference type="PRINTS" id="PR00463">
    <property type="entry name" value="EP450I"/>
</dbReference>
<comment type="cofactor">
    <cofactor evidence="2">
        <name>heme</name>
        <dbReference type="ChEBI" id="CHEBI:30413"/>
    </cofactor>
</comment>
<name>A0A485KIF4_9STRA</name>
<dbReference type="EMBL" id="CAADRA010004116">
    <property type="protein sequence ID" value="VFT84431.1"/>
    <property type="molecule type" value="Genomic_DNA"/>
</dbReference>
<dbReference type="Pfam" id="PF00067">
    <property type="entry name" value="p450"/>
    <property type="match status" value="1"/>
</dbReference>
<gene>
    <name evidence="4" type="primary">Aste57867_7522</name>
    <name evidence="3" type="ORF">As57867_007496</name>
    <name evidence="4" type="ORF">ASTE57867_7522</name>
</gene>
<dbReference type="GO" id="GO:0016705">
    <property type="term" value="F:oxidoreductase activity, acting on paired donors, with incorporation or reduction of molecular oxygen"/>
    <property type="evidence" value="ECO:0007669"/>
    <property type="project" value="InterPro"/>
</dbReference>
<evidence type="ECO:0000256" key="2">
    <source>
        <dbReference type="PIRSR" id="PIRSR602401-1"/>
    </source>
</evidence>
<reference evidence="3" key="2">
    <citation type="submission" date="2019-06" db="EMBL/GenBank/DDBJ databases">
        <title>Genomics analysis of Aphanomyces spp. identifies a new class of oomycete effector associated with host adaptation.</title>
        <authorList>
            <person name="Gaulin E."/>
        </authorList>
    </citation>
    <scope>NUCLEOTIDE SEQUENCE</scope>
    <source>
        <strain evidence="3">CBS 578.67</strain>
    </source>
</reference>
<sequence>MHPNLFLPRSSSSFEPINTAVVVGSITIASALAISFLVRYFEQQHPLDAVPGPPPVSFLLGNVMQSKGGLDSWHTTTAYPEPYLNWIQTYGGAVHYRELSSHFVLFSDPKALQHIMVSNAANYPRHALIRNFVADRLLGVGLLSSVGAHHDQQRKMLNPHFTPSQIKTFIPIFDEMATNACNTTLHNAALAGTPVDMLQFFRRLTLAAIGRTVFGFDFDQHPDTIAAYEQMNAPLPLWIQIGLLFVPKFSFLPLPQLRAVQHAQHDLRRVILAIIDAKRASTNTGDASDLLDLMLPHSTPQEALVHIMTFMAAGHDTTSTGLSWVFGLLASKPAIVARIRDEVARVTQAFGAINSWESVHALAFTTAVVQEALRYRTVVPTLMRRVVDCDDHVPMSDGSHVFLPKGTTVEHIPAAMHMNPRYWARPEEFIPERFLDGSPEWLADETLRGTKSHAFIFMPFSIGVGSCIGQKLAMKEMSVFTAMFLSRYEFALVPPVDLKPRFTMAVILPAKLVMTVSKVVEGSAPHGA</sequence>